<evidence type="ECO:0000256" key="3">
    <source>
        <dbReference type="ARBA" id="ARBA00022679"/>
    </source>
</evidence>
<dbReference type="InterPro" id="IPR005260">
    <property type="entry name" value="Asp_kin_monofn"/>
</dbReference>
<sequence>MMRALKIAKFGGTSVASFESLLHCANIVKNDKAIKIVVVSAQAGITEKLIALTQANSLEHLHATIHSIILFYDNFTLPMYGLPLQTACQNIISDWVSSLNSIALQYFYTKSQDDYQTVIAMGEIISSQLTSVIFDSCLLKNNQVSALELVYVKGDTYDNHEFVLPACREACNNWLAKLEPGQLIVTQGFIAKHIETAKLITLGRGGSDLSAAILAEACDAKELQIWTDVAGVYSGDPRLLPASHAIRELSYHTTALLANLGAKVLHRRSIEPAMRGNIPIIVASTFRPNSGYTLIHDMVETSGPCSVTYLKDVTVLKIKQNALNGVTLTHILMDILTQLASCVYTCELHADTITLVTPQIEQTTYTKLKQYLVTHGFNDIVIESQRHLTLVSIVGHKLQQTDQFYEQIGEITGLFPINKVIGVGHESALSFVIEPVYLSQLLTFLHQLVVEHQGNSAQQIVN</sequence>
<dbReference type="InterPro" id="IPR001048">
    <property type="entry name" value="Asp/Glu/Uridylate_kinase"/>
</dbReference>
<evidence type="ECO:0000313" key="12">
    <source>
        <dbReference type="Proteomes" id="UP001595453"/>
    </source>
</evidence>
<evidence type="ECO:0000256" key="8">
    <source>
        <dbReference type="RuleBase" id="RU003448"/>
    </source>
</evidence>
<dbReference type="Gene3D" id="3.40.1160.10">
    <property type="entry name" value="Acetylglutamate kinase-like"/>
    <property type="match status" value="1"/>
</dbReference>
<evidence type="ECO:0000259" key="10">
    <source>
        <dbReference type="Pfam" id="PF00696"/>
    </source>
</evidence>
<organism evidence="11 12">
    <name type="scientific">Pseudoalteromonas fenneropenaei</name>
    <dbReference type="NCBI Taxonomy" id="1737459"/>
    <lineage>
        <taxon>Bacteria</taxon>
        <taxon>Pseudomonadati</taxon>
        <taxon>Pseudomonadota</taxon>
        <taxon>Gammaproteobacteria</taxon>
        <taxon>Alteromonadales</taxon>
        <taxon>Pseudoalteromonadaceae</taxon>
        <taxon>Pseudoalteromonas</taxon>
    </lineage>
</organism>
<dbReference type="EMBL" id="JBHRSD010000039">
    <property type="protein sequence ID" value="MFC3034356.1"/>
    <property type="molecule type" value="Genomic_DNA"/>
</dbReference>
<dbReference type="InterPro" id="IPR036393">
    <property type="entry name" value="AceGlu_kinase-like_sf"/>
</dbReference>
<accession>A0ABV7CP67</accession>
<evidence type="ECO:0000256" key="1">
    <source>
        <dbReference type="ARBA" id="ARBA00004766"/>
    </source>
</evidence>
<dbReference type="SUPFAM" id="SSF53633">
    <property type="entry name" value="Carbamate kinase-like"/>
    <property type="match status" value="1"/>
</dbReference>
<dbReference type="EC" id="2.7.2.4" evidence="8"/>
<feature type="domain" description="Aspartate/glutamate/uridylate kinase" evidence="10">
    <location>
        <begin position="6"/>
        <end position="284"/>
    </location>
</feature>
<dbReference type="GO" id="GO:0004072">
    <property type="term" value="F:aspartate kinase activity"/>
    <property type="evidence" value="ECO:0007669"/>
    <property type="project" value="UniProtKB-EC"/>
</dbReference>
<keyword evidence="3 8" id="KW-0808">Transferase</keyword>
<evidence type="ECO:0000313" key="11">
    <source>
        <dbReference type="EMBL" id="MFC3034356.1"/>
    </source>
</evidence>
<dbReference type="PANTHER" id="PTHR21499:SF59">
    <property type="entry name" value="ASPARTOKINASE"/>
    <property type="match status" value="1"/>
</dbReference>
<evidence type="ECO:0000256" key="9">
    <source>
        <dbReference type="RuleBase" id="RU004249"/>
    </source>
</evidence>
<dbReference type="RefSeq" id="WP_377127491.1">
    <property type="nucleotide sequence ID" value="NZ_JBHRSD010000039.1"/>
</dbReference>
<gene>
    <name evidence="11" type="ORF">ACFOEE_17760</name>
</gene>
<comment type="caution">
    <text evidence="11">The sequence shown here is derived from an EMBL/GenBank/DDBJ whole genome shotgun (WGS) entry which is preliminary data.</text>
</comment>
<keyword evidence="9" id="KW-0028">Amino-acid biosynthesis</keyword>
<comment type="pathway">
    <text evidence="9">Amino-acid biosynthesis; L-threonine biosynthesis; L-threonine from L-aspartate: step 1/5.</text>
</comment>
<evidence type="ECO:0000256" key="7">
    <source>
        <dbReference type="ARBA" id="ARBA00047872"/>
    </source>
</evidence>
<keyword evidence="12" id="KW-1185">Reference proteome</keyword>
<dbReference type="PANTHER" id="PTHR21499">
    <property type="entry name" value="ASPARTATE KINASE"/>
    <property type="match status" value="1"/>
</dbReference>
<dbReference type="InterPro" id="IPR001341">
    <property type="entry name" value="Asp_kinase"/>
</dbReference>
<evidence type="ECO:0000256" key="4">
    <source>
        <dbReference type="ARBA" id="ARBA00022741"/>
    </source>
</evidence>
<evidence type="ECO:0000256" key="6">
    <source>
        <dbReference type="ARBA" id="ARBA00022840"/>
    </source>
</evidence>
<proteinExistence type="inferred from homology"/>
<dbReference type="InterPro" id="IPR042199">
    <property type="entry name" value="AsparK_Bifunc_asparK/hSer_DH"/>
</dbReference>
<comment type="pathway">
    <text evidence="9">Amino-acid biosynthesis; L-methionine biosynthesis via de novo pathway; L-homoserine from L-aspartate: step 1/3.</text>
</comment>
<dbReference type="Gene3D" id="1.20.120.1320">
    <property type="entry name" value="Aspartokinase, catalytic domain"/>
    <property type="match status" value="1"/>
</dbReference>
<dbReference type="InterPro" id="IPR018042">
    <property type="entry name" value="Aspartate_kinase_CS"/>
</dbReference>
<keyword evidence="5 8" id="KW-0418">Kinase</keyword>
<comment type="similarity">
    <text evidence="2 8">Belongs to the aspartokinase family.</text>
</comment>
<dbReference type="Proteomes" id="UP001595453">
    <property type="component" value="Unassembled WGS sequence"/>
</dbReference>
<dbReference type="Pfam" id="PF00696">
    <property type="entry name" value="AA_kinase"/>
    <property type="match status" value="1"/>
</dbReference>
<protein>
    <recommendedName>
        <fullName evidence="8">Aspartokinase</fullName>
        <ecNumber evidence="8">2.7.2.4</ecNumber>
    </recommendedName>
</protein>
<comment type="pathway">
    <text evidence="1 9">Amino-acid biosynthesis; L-lysine biosynthesis via DAP pathway; (S)-tetrahydrodipicolinate from L-aspartate: step 1/4.</text>
</comment>
<keyword evidence="6" id="KW-0067">ATP-binding</keyword>
<dbReference type="NCBIfam" id="TIGR00657">
    <property type="entry name" value="asp_kinases"/>
    <property type="match status" value="1"/>
</dbReference>
<name>A0ABV7CP67_9GAMM</name>
<evidence type="ECO:0000256" key="2">
    <source>
        <dbReference type="ARBA" id="ARBA00010122"/>
    </source>
</evidence>
<evidence type="ECO:0000256" key="5">
    <source>
        <dbReference type="ARBA" id="ARBA00022777"/>
    </source>
</evidence>
<dbReference type="PROSITE" id="PS00324">
    <property type="entry name" value="ASPARTOKINASE"/>
    <property type="match status" value="1"/>
</dbReference>
<reference evidence="12" key="1">
    <citation type="journal article" date="2019" name="Int. J. Syst. Evol. Microbiol.">
        <title>The Global Catalogue of Microorganisms (GCM) 10K type strain sequencing project: providing services to taxonomists for standard genome sequencing and annotation.</title>
        <authorList>
            <consortium name="The Broad Institute Genomics Platform"/>
            <consortium name="The Broad Institute Genome Sequencing Center for Infectious Disease"/>
            <person name="Wu L."/>
            <person name="Ma J."/>
        </authorList>
    </citation>
    <scope>NUCLEOTIDE SEQUENCE [LARGE SCALE GENOMIC DNA]</scope>
    <source>
        <strain evidence="12">KCTC 42730</strain>
    </source>
</reference>
<dbReference type="PIRSF" id="PIRSF000726">
    <property type="entry name" value="Asp_kin"/>
    <property type="match status" value="1"/>
</dbReference>
<keyword evidence="4" id="KW-0547">Nucleotide-binding</keyword>
<comment type="catalytic activity">
    <reaction evidence="7 8">
        <text>L-aspartate + ATP = 4-phospho-L-aspartate + ADP</text>
        <dbReference type="Rhea" id="RHEA:23776"/>
        <dbReference type="ChEBI" id="CHEBI:29991"/>
        <dbReference type="ChEBI" id="CHEBI:30616"/>
        <dbReference type="ChEBI" id="CHEBI:57535"/>
        <dbReference type="ChEBI" id="CHEBI:456216"/>
        <dbReference type="EC" id="2.7.2.4"/>
    </reaction>
</comment>